<evidence type="ECO:0000313" key="2">
    <source>
        <dbReference type="Proteomes" id="UP000254912"/>
    </source>
</evidence>
<evidence type="ECO:0000313" key="1">
    <source>
        <dbReference type="EMBL" id="RDL11645.1"/>
    </source>
</evidence>
<proteinExistence type="predicted"/>
<name>A0A288QW89_9LACO</name>
<keyword evidence="2" id="KW-1185">Reference proteome</keyword>
<gene>
    <name evidence="1" type="ORF">DFP99_0063</name>
</gene>
<protein>
    <submittedName>
        <fullName evidence="1">Uncharacterized protein</fullName>
    </submittedName>
</protein>
<accession>A0A288QW89</accession>
<dbReference type="EMBL" id="QRAS01000001">
    <property type="protein sequence ID" value="RDL11645.1"/>
    <property type="molecule type" value="Genomic_DNA"/>
</dbReference>
<dbReference type="RefSeq" id="WP_373747647.1">
    <property type="nucleotide sequence ID" value="NZ_JBGYAO010000050.1"/>
</dbReference>
<reference evidence="1 2" key="1">
    <citation type="submission" date="2018-07" db="EMBL/GenBank/DDBJ databases">
        <title>Genomic Encyclopedia of Type Strains, Phase III (KMG-III): the genomes of soil and plant-associated and newly described type strains.</title>
        <authorList>
            <person name="Whitman W."/>
        </authorList>
    </citation>
    <scope>NUCLEOTIDE SEQUENCE [LARGE SCALE GENOMIC DNA]</scope>
    <source>
        <strain evidence="1 2">CECT 7031</strain>
    </source>
</reference>
<dbReference type="Proteomes" id="UP000254912">
    <property type="component" value="Unassembled WGS sequence"/>
</dbReference>
<organism evidence="1 2">
    <name type="scientific">Weissella soli</name>
    <dbReference type="NCBI Taxonomy" id="155866"/>
    <lineage>
        <taxon>Bacteria</taxon>
        <taxon>Bacillati</taxon>
        <taxon>Bacillota</taxon>
        <taxon>Bacilli</taxon>
        <taxon>Lactobacillales</taxon>
        <taxon>Lactobacillaceae</taxon>
        <taxon>Weissella</taxon>
    </lineage>
</organism>
<dbReference type="KEGG" id="wso:WSWS_00434"/>
<dbReference type="AlphaFoldDB" id="A0A288QW89"/>
<comment type="caution">
    <text evidence="1">The sequence shown here is derived from an EMBL/GenBank/DDBJ whole genome shotgun (WGS) entry which is preliminary data.</text>
</comment>
<sequence length="42" mass="4401">MKIGLIFAIILGLIGLGFLALNPFIGVIILFVAAIIGYIGLK</sequence>